<keyword evidence="3" id="KW-1133">Transmembrane helix</keyword>
<evidence type="ECO:0000256" key="2">
    <source>
        <dbReference type="SAM" id="Coils"/>
    </source>
</evidence>
<dbReference type="EMBL" id="JABFDY010000003">
    <property type="protein sequence ID" value="KAF7709105.1"/>
    <property type="molecule type" value="Genomic_DNA"/>
</dbReference>
<dbReference type="InterPro" id="IPR016187">
    <property type="entry name" value="CTDL_fold"/>
</dbReference>
<keyword evidence="2" id="KW-0175">Coiled coil</keyword>
<dbReference type="InterPro" id="IPR016186">
    <property type="entry name" value="C-type_lectin-like/link_sf"/>
</dbReference>
<comment type="caution">
    <text evidence="5">The sequence shown here is derived from an EMBL/GenBank/DDBJ whole genome shotgun (WGS) entry which is preliminary data.</text>
</comment>
<dbReference type="Pfam" id="PF00059">
    <property type="entry name" value="Lectin_C"/>
    <property type="match status" value="1"/>
</dbReference>
<feature type="transmembrane region" description="Helical" evidence="3">
    <location>
        <begin position="60"/>
        <end position="81"/>
    </location>
</feature>
<feature type="domain" description="C-type lectin" evidence="4">
    <location>
        <begin position="158"/>
        <end position="272"/>
    </location>
</feature>
<evidence type="ECO:0000256" key="3">
    <source>
        <dbReference type="SAM" id="Phobius"/>
    </source>
</evidence>
<keyword evidence="3" id="KW-0472">Membrane</keyword>
<dbReference type="Gene3D" id="3.10.100.10">
    <property type="entry name" value="Mannose-Binding Protein A, subunit A"/>
    <property type="match status" value="1"/>
</dbReference>
<sequence>MSKSIYGNLEDGRSRDLEDNTNSYEAIYMNEKTPEMQITTRKKANMSSEQNSSGCRCYRLAVVCLMMLVVLLLAAIAILWFKLTTEKDQIHTSYNNMTTQIDQLETSNYKLTAEEEQLKTNCTIVAKEREQLQRKTDELQKKLFQLKTDINTPGWRYFNSSIYYISTVKKSWSKSSQDCKERGADLVIINSKEEQEFVGLWRRGENTWIGASDRDKEGVWKWVDGTAITNKFWSKGEPNNVGDEDCAVSGYHTELENWYDVLCNREFIWICKKIINM</sequence>
<dbReference type="PROSITE" id="PS50041">
    <property type="entry name" value="C_TYPE_LECTIN_2"/>
    <property type="match status" value="1"/>
</dbReference>
<feature type="coiled-coil region" evidence="2">
    <location>
        <begin position="101"/>
        <end position="149"/>
    </location>
</feature>
<protein>
    <recommendedName>
        <fullName evidence="4">C-type lectin domain-containing protein</fullName>
    </recommendedName>
</protein>
<dbReference type="CDD" id="cd03590">
    <property type="entry name" value="CLECT_DC-SIGN_like"/>
    <property type="match status" value="1"/>
</dbReference>
<proteinExistence type="predicted"/>
<dbReference type="InterPro" id="IPR050111">
    <property type="entry name" value="C-type_lectin/snaclec_domain"/>
</dbReference>
<dbReference type="AlphaFoldDB" id="A0A8T0BQJ0"/>
<keyword evidence="3" id="KW-0812">Transmembrane</keyword>
<name>A0A8T0BQJ0_SILME</name>
<dbReference type="PANTHER" id="PTHR22803">
    <property type="entry name" value="MANNOSE, PHOSPHOLIPASE, LECTIN RECEPTOR RELATED"/>
    <property type="match status" value="1"/>
</dbReference>
<dbReference type="Proteomes" id="UP000606274">
    <property type="component" value="Unassembled WGS sequence"/>
</dbReference>
<evidence type="ECO:0000313" key="5">
    <source>
        <dbReference type="EMBL" id="KAF7709105.1"/>
    </source>
</evidence>
<dbReference type="GO" id="GO:0030246">
    <property type="term" value="F:carbohydrate binding"/>
    <property type="evidence" value="ECO:0007669"/>
    <property type="project" value="UniProtKB-KW"/>
</dbReference>
<evidence type="ECO:0000259" key="4">
    <source>
        <dbReference type="PROSITE" id="PS50041"/>
    </source>
</evidence>
<reference evidence="5" key="1">
    <citation type="submission" date="2020-08" db="EMBL/GenBank/DDBJ databases">
        <title>Chromosome-level assembly of Southern catfish (Silurus meridionalis) provides insights into visual adaptation to the nocturnal and benthic lifestyles.</title>
        <authorList>
            <person name="Zhang Y."/>
            <person name="Wang D."/>
            <person name="Peng Z."/>
        </authorList>
    </citation>
    <scope>NUCLEOTIDE SEQUENCE</scope>
    <source>
        <strain evidence="5">SWU-2019-XX</strain>
        <tissue evidence="5">Muscle</tissue>
    </source>
</reference>
<dbReference type="OrthoDB" id="8950604at2759"/>
<keyword evidence="1" id="KW-0430">Lectin</keyword>
<gene>
    <name evidence="5" type="ORF">HF521_015955</name>
</gene>
<dbReference type="InterPro" id="IPR001304">
    <property type="entry name" value="C-type_lectin-like"/>
</dbReference>
<dbReference type="Gene3D" id="1.20.5.400">
    <property type="match status" value="1"/>
</dbReference>
<evidence type="ECO:0000313" key="6">
    <source>
        <dbReference type="Proteomes" id="UP000606274"/>
    </source>
</evidence>
<dbReference type="SUPFAM" id="SSF56436">
    <property type="entry name" value="C-type lectin-like"/>
    <property type="match status" value="1"/>
</dbReference>
<organism evidence="5 6">
    <name type="scientific">Silurus meridionalis</name>
    <name type="common">Southern catfish</name>
    <name type="synonym">Silurus soldatovi meridionalis</name>
    <dbReference type="NCBI Taxonomy" id="175797"/>
    <lineage>
        <taxon>Eukaryota</taxon>
        <taxon>Metazoa</taxon>
        <taxon>Chordata</taxon>
        <taxon>Craniata</taxon>
        <taxon>Vertebrata</taxon>
        <taxon>Euteleostomi</taxon>
        <taxon>Actinopterygii</taxon>
        <taxon>Neopterygii</taxon>
        <taxon>Teleostei</taxon>
        <taxon>Ostariophysi</taxon>
        <taxon>Siluriformes</taxon>
        <taxon>Siluridae</taxon>
        <taxon>Silurus</taxon>
    </lineage>
</organism>
<accession>A0A8T0BQJ0</accession>
<dbReference type="SMART" id="SM00034">
    <property type="entry name" value="CLECT"/>
    <property type="match status" value="1"/>
</dbReference>
<evidence type="ECO:0000256" key="1">
    <source>
        <dbReference type="ARBA" id="ARBA00022734"/>
    </source>
</evidence>
<dbReference type="InterPro" id="IPR033989">
    <property type="entry name" value="CD209-like_CTLD"/>
</dbReference>
<keyword evidence="6" id="KW-1185">Reference proteome</keyword>